<evidence type="ECO:0000256" key="1">
    <source>
        <dbReference type="SAM" id="Coils"/>
    </source>
</evidence>
<organism evidence="4 5">
    <name type="scientific">Lacrimispora xylanisolvens</name>
    <dbReference type="NCBI Taxonomy" id="384636"/>
    <lineage>
        <taxon>Bacteria</taxon>
        <taxon>Bacillati</taxon>
        <taxon>Bacillota</taxon>
        <taxon>Clostridia</taxon>
        <taxon>Lachnospirales</taxon>
        <taxon>Lachnospiraceae</taxon>
        <taxon>Lacrimispora</taxon>
    </lineage>
</organism>
<dbReference type="RefSeq" id="WP_104439547.1">
    <property type="nucleotide sequence ID" value="NZ_PTJA01000018.1"/>
</dbReference>
<dbReference type="GO" id="GO:0003677">
    <property type="term" value="F:DNA binding"/>
    <property type="evidence" value="ECO:0007669"/>
    <property type="project" value="UniProtKB-KW"/>
</dbReference>
<keyword evidence="4" id="KW-0238">DNA-binding</keyword>
<comment type="caution">
    <text evidence="4">The sequence shown here is derived from an EMBL/GenBank/DDBJ whole genome shotgun (WGS) entry which is preliminary data.</text>
</comment>
<dbReference type="InterPro" id="IPR018309">
    <property type="entry name" value="Tscrpt_reg_PadR_C"/>
</dbReference>
<dbReference type="PANTHER" id="PTHR43252">
    <property type="entry name" value="TRANSCRIPTIONAL REGULATOR YQJI"/>
    <property type="match status" value="1"/>
</dbReference>
<evidence type="ECO:0000313" key="4">
    <source>
        <dbReference type="EMBL" id="PPK76354.1"/>
    </source>
</evidence>
<dbReference type="InterPro" id="IPR005149">
    <property type="entry name" value="Tscrpt_reg_PadR_N"/>
</dbReference>
<keyword evidence="5" id="KW-1185">Reference proteome</keyword>
<proteinExistence type="predicted"/>
<feature type="domain" description="Transcription regulator PadR N-terminal" evidence="2">
    <location>
        <begin position="12"/>
        <end position="86"/>
    </location>
</feature>
<sequence length="187" mass="21470">MKENTGKSKYVILGMLARMPLTGYTIKKWLENEYSHFWQESYGQIYPTLKVLVAQGLAVCSDKGEHGNGRGQIVYSITDEGRKELSKWLREKPEIEKLRYEILLKISFGENTESEVLIGHLDDFIRRNEELVKEMKDCMENLSQLTGEGIDFTYSHLTALCGVHVYSAMKDWAVEAKKIIIEKGESL</sequence>
<dbReference type="InterPro" id="IPR036390">
    <property type="entry name" value="WH_DNA-bd_sf"/>
</dbReference>
<evidence type="ECO:0000313" key="5">
    <source>
        <dbReference type="Proteomes" id="UP000237749"/>
    </source>
</evidence>
<dbReference type="InterPro" id="IPR036388">
    <property type="entry name" value="WH-like_DNA-bd_sf"/>
</dbReference>
<dbReference type="Pfam" id="PF10400">
    <property type="entry name" value="Vir_act_alpha_C"/>
    <property type="match status" value="1"/>
</dbReference>
<dbReference type="Proteomes" id="UP000237749">
    <property type="component" value="Unassembled WGS sequence"/>
</dbReference>
<feature type="coiled-coil region" evidence="1">
    <location>
        <begin position="121"/>
        <end position="148"/>
    </location>
</feature>
<dbReference type="OrthoDB" id="9783723at2"/>
<dbReference type="Pfam" id="PF03551">
    <property type="entry name" value="PadR"/>
    <property type="match status" value="1"/>
</dbReference>
<dbReference type="AlphaFoldDB" id="A0A2S6HFU2"/>
<evidence type="ECO:0000259" key="2">
    <source>
        <dbReference type="Pfam" id="PF03551"/>
    </source>
</evidence>
<dbReference type="SUPFAM" id="SSF46785">
    <property type="entry name" value="Winged helix' DNA-binding domain"/>
    <property type="match status" value="1"/>
</dbReference>
<dbReference type="Gene3D" id="6.10.140.190">
    <property type="match status" value="1"/>
</dbReference>
<dbReference type="EMBL" id="PTJA01000018">
    <property type="protein sequence ID" value="PPK76354.1"/>
    <property type="molecule type" value="Genomic_DNA"/>
</dbReference>
<dbReference type="PANTHER" id="PTHR43252:SF6">
    <property type="entry name" value="NEGATIVE TRANSCRIPTION REGULATOR PADR"/>
    <property type="match status" value="1"/>
</dbReference>
<dbReference type="Gene3D" id="1.10.10.10">
    <property type="entry name" value="Winged helix-like DNA-binding domain superfamily/Winged helix DNA-binding domain"/>
    <property type="match status" value="1"/>
</dbReference>
<evidence type="ECO:0000259" key="3">
    <source>
        <dbReference type="Pfam" id="PF10400"/>
    </source>
</evidence>
<accession>A0A2S6HFU2</accession>
<keyword evidence="1" id="KW-0175">Coiled coil</keyword>
<reference evidence="4 5" key="1">
    <citation type="submission" date="2018-02" db="EMBL/GenBank/DDBJ databases">
        <title>Genomic Encyclopedia of Archaeal and Bacterial Type Strains, Phase II (KMG-II): from individual species to whole genera.</title>
        <authorList>
            <person name="Goeker M."/>
        </authorList>
    </citation>
    <scope>NUCLEOTIDE SEQUENCE [LARGE SCALE GENOMIC DNA]</scope>
    <source>
        <strain evidence="4 5">DSM 3808</strain>
    </source>
</reference>
<protein>
    <submittedName>
        <fullName evidence="4">DNA-binding PadR family transcriptional regulator</fullName>
    </submittedName>
</protein>
<feature type="domain" description="Transcription regulator PadR C-terminal" evidence="3">
    <location>
        <begin position="98"/>
        <end position="179"/>
    </location>
</feature>
<name>A0A2S6HFU2_9FIRM</name>
<gene>
    <name evidence="4" type="ORF">BXY41_11843</name>
</gene>